<dbReference type="Gene3D" id="3.90.1580.10">
    <property type="entry name" value="paralog of FGE (formylglycine-generating enzyme)"/>
    <property type="match status" value="1"/>
</dbReference>
<evidence type="ECO:0000259" key="9">
    <source>
        <dbReference type="Pfam" id="PF12867"/>
    </source>
</evidence>
<feature type="region of interest" description="Disordered" evidence="6">
    <location>
        <begin position="687"/>
        <end position="722"/>
    </location>
</feature>
<dbReference type="OrthoDB" id="659at2759"/>
<name>S8B1M8_PENO1</name>
<keyword evidence="2" id="KW-0808">Transferase</keyword>
<keyword evidence="3" id="KW-0560">Oxidoreductase</keyword>
<feature type="compositionally biased region" description="Polar residues" evidence="6">
    <location>
        <begin position="693"/>
        <end position="706"/>
    </location>
</feature>
<dbReference type="GO" id="GO:0032259">
    <property type="term" value="P:methylation"/>
    <property type="evidence" value="ECO:0007669"/>
    <property type="project" value="UniProtKB-KW"/>
</dbReference>
<evidence type="ECO:0000256" key="2">
    <source>
        <dbReference type="ARBA" id="ARBA00022679"/>
    </source>
</evidence>
<dbReference type="PANTHER" id="PTHR43397">
    <property type="entry name" value="ERGOTHIONEINE BIOSYNTHESIS PROTEIN 1"/>
    <property type="match status" value="1"/>
</dbReference>
<accession>S8B1M8</accession>
<evidence type="ECO:0000313" key="11">
    <source>
        <dbReference type="Proteomes" id="UP000019376"/>
    </source>
</evidence>
<dbReference type="PhylomeDB" id="S8B1M8"/>
<proteinExistence type="predicted"/>
<dbReference type="eggNOG" id="ENOG502QS9T">
    <property type="taxonomic scope" value="Eukaryota"/>
</dbReference>
<evidence type="ECO:0000259" key="7">
    <source>
        <dbReference type="Pfam" id="PF03781"/>
    </source>
</evidence>
<evidence type="ECO:0000256" key="6">
    <source>
        <dbReference type="SAM" id="MobiDB-lite"/>
    </source>
</evidence>
<dbReference type="InterPro" id="IPR029063">
    <property type="entry name" value="SAM-dependent_MTases_sf"/>
</dbReference>
<dbReference type="PANTHER" id="PTHR43397:SF1">
    <property type="entry name" value="ERGOTHIONEINE BIOSYNTHESIS PROTEIN 1"/>
    <property type="match status" value="1"/>
</dbReference>
<dbReference type="Pfam" id="PF12867">
    <property type="entry name" value="DinB_2"/>
    <property type="match status" value="1"/>
</dbReference>
<feature type="domain" description="DinB-like" evidence="9">
    <location>
        <begin position="371"/>
        <end position="493"/>
    </location>
</feature>
<dbReference type="Pfam" id="PF03781">
    <property type="entry name" value="FGE-sulfatase"/>
    <property type="match status" value="1"/>
</dbReference>
<dbReference type="InterPro" id="IPR051128">
    <property type="entry name" value="EgtD_Methyltrsf_superfamily"/>
</dbReference>
<dbReference type="InterPro" id="IPR024775">
    <property type="entry name" value="DinB-like"/>
</dbReference>
<keyword evidence="4" id="KW-0408">Iron</keyword>
<dbReference type="EMBL" id="KB644414">
    <property type="protein sequence ID" value="EPS32723.1"/>
    <property type="molecule type" value="Genomic_DNA"/>
</dbReference>
<dbReference type="NCBIfam" id="TIGR03439">
    <property type="entry name" value="methyl_EasF"/>
    <property type="match status" value="1"/>
</dbReference>
<dbReference type="Proteomes" id="UP000019376">
    <property type="component" value="Unassembled WGS sequence"/>
</dbReference>
<feature type="domain" description="Sulfatase-modifying factor enzyme-like" evidence="7">
    <location>
        <begin position="554"/>
        <end position="839"/>
    </location>
</feature>
<evidence type="ECO:0000256" key="4">
    <source>
        <dbReference type="ARBA" id="ARBA00023004"/>
    </source>
</evidence>
<gene>
    <name evidence="10" type="ORF">PDE_07683</name>
</gene>
<evidence type="ECO:0000256" key="5">
    <source>
        <dbReference type="ARBA" id="ARBA00037882"/>
    </source>
</evidence>
<evidence type="ECO:0000256" key="3">
    <source>
        <dbReference type="ARBA" id="ARBA00023002"/>
    </source>
</evidence>
<keyword evidence="11" id="KW-1185">Reference proteome</keyword>
<feature type="domain" description="Histidine-specific methyltransferase SAM-dependent" evidence="8">
    <location>
        <begin position="39"/>
        <end position="332"/>
    </location>
</feature>
<evidence type="ECO:0000313" key="10">
    <source>
        <dbReference type="EMBL" id="EPS32723.1"/>
    </source>
</evidence>
<dbReference type="InterPro" id="IPR019257">
    <property type="entry name" value="MeTrfase_dom"/>
</dbReference>
<dbReference type="InterPro" id="IPR017805">
    <property type="entry name" value="SAM_MeTrfase_EasF-type_put"/>
</dbReference>
<dbReference type="AlphaFoldDB" id="S8B1M8"/>
<dbReference type="GO" id="GO:0008168">
    <property type="term" value="F:methyltransferase activity"/>
    <property type="evidence" value="ECO:0007669"/>
    <property type="project" value="UniProtKB-KW"/>
</dbReference>
<evidence type="ECO:0000259" key="8">
    <source>
        <dbReference type="Pfam" id="PF10017"/>
    </source>
</evidence>
<dbReference type="InterPro" id="IPR016187">
    <property type="entry name" value="CTDL_fold"/>
</dbReference>
<dbReference type="Pfam" id="PF10017">
    <property type="entry name" value="Methyltransf_33"/>
    <property type="match status" value="1"/>
</dbReference>
<dbReference type="InterPro" id="IPR005532">
    <property type="entry name" value="SUMF_dom"/>
</dbReference>
<dbReference type="HOGENOM" id="CLU_006921_0_1_1"/>
<organism evidence="10 11">
    <name type="scientific">Penicillium oxalicum (strain 114-2 / CGMCC 5302)</name>
    <name type="common">Penicillium decumbens</name>
    <dbReference type="NCBI Taxonomy" id="933388"/>
    <lineage>
        <taxon>Eukaryota</taxon>
        <taxon>Fungi</taxon>
        <taxon>Dikarya</taxon>
        <taxon>Ascomycota</taxon>
        <taxon>Pezizomycotina</taxon>
        <taxon>Eurotiomycetes</taxon>
        <taxon>Eurotiomycetidae</taxon>
        <taxon>Eurotiales</taxon>
        <taxon>Aspergillaceae</taxon>
        <taxon>Penicillium</taxon>
    </lineage>
</organism>
<comment type="pathway">
    <text evidence="5">Amino-acid biosynthesis; ergothioneine biosynthesis.</text>
</comment>
<dbReference type="SUPFAM" id="SSF109854">
    <property type="entry name" value="DinB/YfiT-like putative metalloenzymes"/>
    <property type="match status" value="1"/>
</dbReference>
<dbReference type="InterPro" id="IPR034660">
    <property type="entry name" value="DinB/YfiT-like"/>
</dbReference>
<evidence type="ECO:0000256" key="1">
    <source>
        <dbReference type="ARBA" id="ARBA00022603"/>
    </source>
</evidence>
<protein>
    <submittedName>
        <fullName evidence="10">Uncharacterized protein</fullName>
    </submittedName>
</protein>
<dbReference type="STRING" id="933388.S8B1M8"/>
<sequence>MSPTALRNMDEVEIVNIQHEKMDVSLVDILNKALKPPEGTPRSFPTLLLYDTRGLKIFEKITYVDDYYLTNAEIEILTSQAKRIVERLPDNAQLVELGSGNLRKIEILLRECERVEKHVDYYALDLSLAELKRTFSEISPERFQYVGLHGLHGTYDDALLWLKDPENRTRPTVVLSMGSSLGNFNRSAAANFLRDFSEALGPSDMLLIGLDACKTPEKVYKAYNDSQGVTREFYENGLVHANAVFGFEAFKPDEWEIVTEYDEENGCHRAFYSPTVDVIINDIQISKGERLLFEEAYKYSPDEREELCRNAHLISQTVFANATDDYHIHLFSPCSVKIPLQPSEYASHPVPTLEDYESLWTVWDVVTKTMVPREELLSKPIQLRNALIFYLGHIPTFLDIHLTRALRGKLTEPKSYKEIFERGIDPDVEDPEKCHSHSPIPDEWPPVAEILDYADRVRSRARSILQDGRALQDRSLGEALWIGFEHEAMHLETFLYMLLQSQRVQPPTGVKTPDFAKLAQDAREAEKPNRWFSIPKQAFTIGLDDTDETALPKASFGWDNEKPQRSVDVDAFEAQARPVTNGEFAKYLQVQHSRAIPASWKLAHTDNDFAITNGVSESSSRATEDFMGNFAVRTVFGPVPLTVAQDWPVIASYDELASYAEWAGCRLPTFEEVRSIYLYAAKLQAEPKKNDSNGHSNGANGHSTTGHGNGAANGVKRTADGVVKPNPRADLPVYRSLEGCNVGFQNWHPVPVTPNGDRLAGQGDFGGVWEWTSTPLAPHEGFKAMEIYPGYTSDFFDGKHNIIQGGSWATMPRIAGRTTFVNWYQHNYPYTWAGARLVRDLST</sequence>
<dbReference type="InterPro" id="IPR042095">
    <property type="entry name" value="SUMF_sf"/>
</dbReference>
<dbReference type="SUPFAM" id="SSF56436">
    <property type="entry name" value="C-type lectin-like"/>
    <property type="match status" value="1"/>
</dbReference>
<keyword evidence="1" id="KW-0489">Methyltransferase</keyword>
<reference evidence="10 11" key="1">
    <citation type="journal article" date="2013" name="PLoS ONE">
        <title>Genomic and secretomic analyses reveal unique features of the lignocellulolytic enzyme system of Penicillium decumbens.</title>
        <authorList>
            <person name="Liu G."/>
            <person name="Zhang L."/>
            <person name="Wei X."/>
            <person name="Zou G."/>
            <person name="Qin Y."/>
            <person name="Ma L."/>
            <person name="Li J."/>
            <person name="Zheng H."/>
            <person name="Wang S."/>
            <person name="Wang C."/>
            <person name="Xun L."/>
            <person name="Zhao G.-P."/>
            <person name="Zhou Z."/>
            <person name="Qu Y."/>
        </authorList>
    </citation>
    <scope>NUCLEOTIDE SEQUENCE [LARGE SCALE GENOMIC DNA]</scope>
    <source>
        <strain evidence="11">114-2 / CGMCC 5302</strain>
    </source>
</reference>
<dbReference type="Gene3D" id="3.40.50.150">
    <property type="entry name" value="Vaccinia Virus protein VP39"/>
    <property type="match status" value="1"/>
</dbReference>